<protein>
    <recommendedName>
        <fullName evidence="12">Replication restart protein PriA</fullName>
    </recommendedName>
    <alternativeName>
        <fullName evidence="12">ATP-dependent DNA helicase PriA</fullName>
        <ecNumber evidence="12">5.6.2.4</ecNumber>
    </alternativeName>
    <alternativeName>
        <fullName evidence="12">DNA 3'-5' helicase PriA</fullName>
    </alternativeName>
</protein>
<organism evidence="16 17">
    <name type="scientific">Candidatus Gallionella acididurans</name>
    <dbReference type="NCBI Taxonomy" id="1796491"/>
    <lineage>
        <taxon>Bacteria</taxon>
        <taxon>Pseudomonadati</taxon>
        <taxon>Pseudomonadota</taxon>
        <taxon>Betaproteobacteria</taxon>
        <taxon>Nitrosomonadales</taxon>
        <taxon>Gallionellaceae</taxon>
        <taxon>Gallionella</taxon>
    </lineage>
</organism>
<dbReference type="InterPro" id="IPR042115">
    <property type="entry name" value="PriA_3primeBD_sf"/>
</dbReference>
<keyword evidence="8 12" id="KW-0067">ATP-binding</keyword>
<dbReference type="Proteomes" id="UP000070578">
    <property type="component" value="Unassembled WGS sequence"/>
</dbReference>
<dbReference type="PROSITE" id="PS51194">
    <property type="entry name" value="HELICASE_CTER"/>
    <property type="match status" value="1"/>
</dbReference>
<evidence type="ECO:0000256" key="11">
    <source>
        <dbReference type="ARBA" id="ARBA00048988"/>
    </source>
</evidence>
<dbReference type="Pfam" id="PF00271">
    <property type="entry name" value="Helicase_C"/>
    <property type="match status" value="1"/>
</dbReference>
<evidence type="ECO:0000256" key="3">
    <source>
        <dbReference type="ARBA" id="ARBA00022723"/>
    </source>
</evidence>
<dbReference type="InterPro" id="IPR014001">
    <property type="entry name" value="Helicase_ATP-bd"/>
</dbReference>
<reference evidence="16 17" key="1">
    <citation type="submission" date="2016-02" db="EMBL/GenBank/DDBJ databases">
        <authorList>
            <person name="Wen L."/>
            <person name="He K."/>
            <person name="Yang H."/>
        </authorList>
    </citation>
    <scope>NUCLEOTIDE SEQUENCE [LARGE SCALE GENOMIC DNA]</scope>
    <source>
        <strain evidence="16">ShG14-8</strain>
    </source>
</reference>
<sequence>MNMPIIRVALDVPLPTLFDYTVADGMETVAGQRVVVPFGRRQMVGVVMERVAATEVAPERIKPVTQVLPDSAPLSAELLDLLRFCSDYYRYPIGQTVLSALPARLRSDKPVTSKPILNYRLSAGGAALDLESFSKRKVVQRRILARLAEQPCNLAQLKALSATAGAQLKVLISEGWVESFASTQNPLLNPDGTTSHSTKPASGQVAGYPPQAGGETNEKCHIFNGAHTLTGEQQLAVDAVTQSGGYACFLLHGITGSGKTEVYVHLMHQILRHGGQALLLVPEINLTPQLENYFRSRLPDVNITSLHSGLSEGERLHNWQQAQFGVARIVLGTRLSVFAELPKLALIIVDEEHDSSFKQQDGLRYSARDVAIFRANQRGVPVVLGSATPSLESYQNAQSGRYRMLRLTGRALAGASLPAVRCVHINQTAMHQGISEVLLREIGLRITRNEQSLLFINRRGYAPVLMCTGCGWLSGCKHCAGKMVLHLKEQRLRCHHCGFQIRVPHACPDCGNADLVPVGSGTQRVESVLQERFPDARILRVDRDSTRNKRVWQTMRKQIHANEVDILVGTQMLAKGHDFPALTLVGVLNPDSALYSSDFRAPEKLFAQLVQVAGRAGRADKPGEVLIQTAFPDHPLFRALQTHDFEGWAAAQLAERQMAGFPPFVYQAMLRAEGKQENEVYQYLNDARTAAVSLQHEVDVLGVVPAALPRRANHLRAQLLIQAASRRALQQFLRAWQPKLDALPAAKLRCSLDIDPLEF</sequence>
<keyword evidence="9 12" id="KW-0238">DNA-binding</keyword>
<dbReference type="GO" id="GO:0006310">
    <property type="term" value="P:DNA recombination"/>
    <property type="evidence" value="ECO:0007669"/>
    <property type="project" value="InterPro"/>
</dbReference>
<feature type="compositionally biased region" description="Polar residues" evidence="13">
    <location>
        <begin position="187"/>
        <end position="201"/>
    </location>
</feature>
<evidence type="ECO:0000256" key="5">
    <source>
        <dbReference type="ARBA" id="ARBA00022801"/>
    </source>
</evidence>
<keyword evidence="10 12" id="KW-0413">Isomerase</keyword>
<proteinExistence type="inferred from homology"/>
<feature type="binding site" evidence="12">
    <location>
        <position position="507"/>
    </location>
    <ligand>
        <name>Zn(2+)</name>
        <dbReference type="ChEBI" id="CHEBI:29105"/>
        <label>1</label>
    </ligand>
</feature>
<feature type="binding site" evidence="12">
    <location>
        <position position="510"/>
    </location>
    <ligand>
        <name>Zn(2+)</name>
        <dbReference type="ChEBI" id="CHEBI:29105"/>
        <label>1</label>
    </ligand>
</feature>
<evidence type="ECO:0000256" key="2">
    <source>
        <dbReference type="ARBA" id="ARBA00022705"/>
    </source>
</evidence>
<dbReference type="GO" id="GO:1990077">
    <property type="term" value="C:primosome complex"/>
    <property type="evidence" value="ECO:0007669"/>
    <property type="project" value="UniProtKB-UniRule"/>
</dbReference>
<feature type="binding site" evidence="12">
    <location>
        <position position="476"/>
    </location>
    <ligand>
        <name>Zn(2+)</name>
        <dbReference type="ChEBI" id="CHEBI:29105"/>
        <label>2</label>
    </ligand>
</feature>
<dbReference type="NCBIfam" id="NF004067">
    <property type="entry name" value="PRK05580.1-4"/>
    <property type="match status" value="1"/>
</dbReference>
<evidence type="ECO:0000256" key="12">
    <source>
        <dbReference type="HAMAP-Rule" id="MF_00983"/>
    </source>
</evidence>
<evidence type="ECO:0000256" key="6">
    <source>
        <dbReference type="ARBA" id="ARBA00022806"/>
    </source>
</evidence>
<dbReference type="Pfam" id="PF17764">
    <property type="entry name" value="PriA_3primeBD"/>
    <property type="match status" value="1"/>
</dbReference>
<accession>A0A139BSX9</accession>
<comment type="cofactor">
    <cofactor evidence="12">
        <name>Zn(2+)</name>
        <dbReference type="ChEBI" id="CHEBI:29105"/>
    </cofactor>
    <text evidence="12">Binds 2 zinc ions per subunit.</text>
</comment>
<dbReference type="InterPro" id="IPR041236">
    <property type="entry name" value="PriA_C"/>
</dbReference>
<evidence type="ECO:0000256" key="8">
    <source>
        <dbReference type="ARBA" id="ARBA00022840"/>
    </source>
</evidence>
<feature type="binding site" evidence="12">
    <location>
        <position position="497"/>
    </location>
    <ligand>
        <name>Zn(2+)</name>
        <dbReference type="ChEBI" id="CHEBI:29105"/>
        <label>2</label>
    </ligand>
</feature>
<dbReference type="GO" id="GO:0016887">
    <property type="term" value="F:ATP hydrolysis activity"/>
    <property type="evidence" value="ECO:0007669"/>
    <property type="project" value="RHEA"/>
</dbReference>
<comment type="function">
    <text evidence="12">Initiates the restart of stalled replication forks, which reloads the replicative helicase on sites other than the origin of replication. Recognizes and binds to abandoned replication forks and remodels them to uncover a helicase loading site. Promotes assembly of the primosome at these replication forks.</text>
</comment>
<evidence type="ECO:0000256" key="4">
    <source>
        <dbReference type="ARBA" id="ARBA00022741"/>
    </source>
</evidence>
<dbReference type="GO" id="GO:0003677">
    <property type="term" value="F:DNA binding"/>
    <property type="evidence" value="ECO:0007669"/>
    <property type="project" value="UniProtKB-UniRule"/>
</dbReference>
<dbReference type="GO" id="GO:0006302">
    <property type="term" value="P:double-strand break repair"/>
    <property type="evidence" value="ECO:0007669"/>
    <property type="project" value="InterPro"/>
</dbReference>
<evidence type="ECO:0000256" key="13">
    <source>
        <dbReference type="SAM" id="MobiDB-lite"/>
    </source>
</evidence>
<dbReference type="GO" id="GO:0006269">
    <property type="term" value="P:DNA replication, synthesis of primer"/>
    <property type="evidence" value="ECO:0007669"/>
    <property type="project" value="UniProtKB-KW"/>
</dbReference>
<dbReference type="EC" id="5.6.2.4" evidence="12"/>
<evidence type="ECO:0000313" key="16">
    <source>
        <dbReference type="EMBL" id="KXS31933.1"/>
    </source>
</evidence>
<feature type="region of interest" description="Disordered" evidence="13">
    <location>
        <begin position="187"/>
        <end position="212"/>
    </location>
</feature>
<feature type="binding site" evidence="12">
    <location>
        <position position="470"/>
    </location>
    <ligand>
        <name>Zn(2+)</name>
        <dbReference type="ChEBI" id="CHEBI:29105"/>
        <label>1</label>
    </ligand>
</feature>
<keyword evidence="6 12" id="KW-0347">Helicase</keyword>
<keyword evidence="3 12" id="KW-0479">Metal-binding</keyword>
<keyword evidence="4 12" id="KW-0547">Nucleotide-binding</keyword>
<evidence type="ECO:0000313" key="17">
    <source>
        <dbReference type="Proteomes" id="UP000070578"/>
    </source>
</evidence>
<keyword evidence="5 12" id="KW-0378">Hydrolase</keyword>
<dbReference type="GO" id="GO:0008270">
    <property type="term" value="F:zinc ion binding"/>
    <property type="evidence" value="ECO:0007669"/>
    <property type="project" value="UniProtKB-UniRule"/>
</dbReference>
<dbReference type="PANTHER" id="PTHR30580">
    <property type="entry name" value="PRIMOSOMAL PROTEIN N"/>
    <property type="match status" value="1"/>
</dbReference>
<dbReference type="PANTHER" id="PTHR30580:SF0">
    <property type="entry name" value="PRIMOSOMAL PROTEIN N"/>
    <property type="match status" value="1"/>
</dbReference>
<dbReference type="Pfam" id="PF18319">
    <property type="entry name" value="Zn_ribbon_PriA"/>
    <property type="match status" value="1"/>
</dbReference>
<dbReference type="Gene3D" id="3.40.1440.60">
    <property type="entry name" value="PriA, 3(prime) DNA-binding domain"/>
    <property type="match status" value="1"/>
</dbReference>
<dbReference type="EMBL" id="LSLI01000049">
    <property type="protein sequence ID" value="KXS31933.1"/>
    <property type="molecule type" value="Genomic_DNA"/>
</dbReference>
<dbReference type="InterPro" id="IPR041222">
    <property type="entry name" value="PriA_3primeBD"/>
</dbReference>
<keyword evidence="7 12" id="KW-0862">Zinc</keyword>
<evidence type="ECO:0000256" key="9">
    <source>
        <dbReference type="ARBA" id="ARBA00023125"/>
    </source>
</evidence>
<comment type="catalytic activity">
    <reaction evidence="12">
        <text>Couples ATP hydrolysis with the unwinding of duplex DNA by translocating in the 3'-5' direction.</text>
        <dbReference type="EC" id="5.6.2.4"/>
    </reaction>
</comment>
<dbReference type="GO" id="GO:0043138">
    <property type="term" value="F:3'-5' DNA helicase activity"/>
    <property type="evidence" value="ECO:0007669"/>
    <property type="project" value="UniProtKB-EC"/>
</dbReference>
<dbReference type="FunFam" id="3.40.50.300:FF:000489">
    <property type="entry name" value="Primosome assembly protein PriA"/>
    <property type="match status" value="1"/>
</dbReference>
<evidence type="ECO:0000256" key="10">
    <source>
        <dbReference type="ARBA" id="ARBA00023235"/>
    </source>
</evidence>
<dbReference type="InterPro" id="IPR005259">
    <property type="entry name" value="PriA"/>
</dbReference>
<gene>
    <name evidence="12" type="primary">priA</name>
    <name evidence="16" type="ORF">AWT59_1937</name>
</gene>
<dbReference type="CDD" id="cd18804">
    <property type="entry name" value="SF2_C_priA"/>
    <property type="match status" value="1"/>
</dbReference>
<evidence type="ECO:0000256" key="1">
    <source>
        <dbReference type="ARBA" id="ARBA00022515"/>
    </source>
</evidence>
<dbReference type="InterPro" id="IPR027417">
    <property type="entry name" value="P-loop_NTPase"/>
</dbReference>
<feature type="binding site" evidence="12">
    <location>
        <position position="479"/>
    </location>
    <ligand>
        <name>Zn(2+)</name>
        <dbReference type="ChEBI" id="CHEBI:29105"/>
        <label>2</label>
    </ligand>
</feature>
<feature type="binding site" evidence="12">
    <location>
        <position position="494"/>
    </location>
    <ligand>
        <name>Zn(2+)</name>
        <dbReference type="ChEBI" id="CHEBI:29105"/>
        <label>2</label>
    </ligand>
</feature>
<dbReference type="HAMAP" id="MF_00983">
    <property type="entry name" value="PriA"/>
    <property type="match status" value="1"/>
</dbReference>
<evidence type="ECO:0000259" key="15">
    <source>
        <dbReference type="PROSITE" id="PS51194"/>
    </source>
</evidence>
<keyword evidence="1 12" id="KW-0639">Primosome</keyword>
<dbReference type="Gene3D" id="3.40.50.300">
    <property type="entry name" value="P-loop containing nucleotide triphosphate hydrolases"/>
    <property type="match status" value="2"/>
</dbReference>
<evidence type="ECO:0000256" key="7">
    <source>
        <dbReference type="ARBA" id="ARBA00022833"/>
    </source>
</evidence>
<dbReference type="InterPro" id="IPR011545">
    <property type="entry name" value="DEAD/DEAH_box_helicase_dom"/>
</dbReference>
<feature type="domain" description="Helicase C-terminal" evidence="15">
    <location>
        <begin position="486"/>
        <end position="659"/>
    </location>
</feature>
<comment type="caution">
    <text evidence="16">The sequence shown here is derived from an EMBL/GenBank/DDBJ whole genome shotgun (WGS) entry which is preliminary data.</text>
</comment>
<name>A0A139BSX9_9PROT</name>
<dbReference type="PATRIC" id="fig|1796491.3.peg.2113"/>
<evidence type="ECO:0000259" key="14">
    <source>
        <dbReference type="PROSITE" id="PS51192"/>
    </source>
</evidence>
<dbReference type="AlphaFoldDB" id="A0A139BSX9"/>
<dbReference type="GO" id="GO:0006270">
    <property type="term" value="P:DNA replication initiation"/>
    <property type="evidence" value="ECO:0007669"/>
    <property type="project" value="TreeGrafter"/>
</dbReference>
<comment type="similarity">
    <text evidence="12">Belongs to the helicase family. PriA subfamily.</text>
</comment>
<reference evidence="16 17" key="2">
    <citation type="submission" date="2016-03" db="EMBL/GenBank/DDBJ databases">
        <title>New uncultured bacterium of the family Gallionellaceae from acid mine drainage: description and reconstruction of genome based on metagenomic analysis of microbial community.</title>
        <authorList>
            <person name="Kadnikov V."/>
            <person name="Ivasenko D."/>
            <person name="Beletsky A."/>
            <person name="Mardanov A."/>
            <person name="Danilova E."/>
            <person name="Pimenov N."/>
            <person name="Karnachuk O."/>
            <person name="Ravin N."/>
        </authorList>
    </citation>
    <scope>NUCLEOTIDE SEQUENCE [LARGE SCALE GENOMIC DNA]</scope>
    <source>
        <strain evidence="16">ShG14-8</strain>
    </source>
</reference>
<feature type="binding site" evidence="12">
    <location>
        <position position="467"/>
    </location>
    <ligand>
        <name>Zn(2+)</name>
        <dbReference type="ChEBI" id="CHEBI:29105"/>
        <label>1</label>
    </ligand>
</feature>
<dbReference type="PROSITE" id="PS51192">
    <property type="entry name" value="HELICASE_ATP_BIND_1"/>
    <property type="match status" value="1"/>
</dbReference>
<comment type="catalytic activity">
    <reaction evidence="11 12">
        <text>ATP + H2O = ADP + phosphate + H(+)</text>
        <dbReference type="Rhea" id="RHEA:13065"/>
        <dbReference type="ChEBI" id="CHEBI:15377"/>
        <dbReference type="ChEBI" id="CHEBI:15378"/>
        <dbReference type="ChEBI" id="CHEBI:30616"/>
        <dbReference type="ChEBI" id="CHEBI:43474"/>
        <dbReference type="ChEBI" id="CHEBI:456216"/>
        <dbReference type="EC" id="5.6.2.4"/>
    </reaction>
</comment>
<dbReference type="GO" id="GO:0005524">
    <property type="term" value="F:ATP binding"/>
    <property type="evidence" value="ECO:0007669"/>
    <property type="project" value="UniProtKB-UniRule"/>
</dbReference>
<dbReference type="InterPro" id="IPR001650">
    <property type="entry name" value="Helicase_C-like"/>
</dbReference>
<keyword evidence="2 12" id="KW-0235">DNA replication</keyword>
<dbReference type="NCBIfam" id="TIGR00595">
    <property type="entry name" value="priA"/>
    <property type="match status" value="1"/>
</dbReference>
<dbReference type="InterPro" id="IPR040498">
    <property type="entry name" value="PriA_CRR"/>
</dbReference>
<comment type="subunit">
    <text evidence="12">Component of the replication restart primosome.</text>
</comment>
<dbReference type="CDD" id="cd17929">
    <property type="entry name" value="DEXHc_priA"/>
    <property type="match status" value="1"/>
</dbReference>
<feature type="domain" description="Helicase ATP-binding" evidence="14">
    <location>
        <begin position="240"/>
        <end position="407"/>
    </location>
</feature>
<dbReference type="Pfam" id="PF00270">
    <property type="entry name" value="DEAD"/>
    <property type="match status" value="1"/>
</dbReference>
<dbReference type="FunFam" id="3.40.1440.60:FF:000001">
    <property type="entry name" value="Primosomal protein N"/>
    <property type="match status" value="1"/>
</dbReference>
<dbReference type="SMART" id="SM00487">
    <property type="entry name" value="DEXDc"/>
    <property type="match status" value="1"/>
</dbReference>
<dbReference type="SUPFAM" id="SSF52540">
    <property type="entry name" value="P-loop containing nucleoside triphosphate hydrolases"/>
    <property type="match status" value="2"/>
</dbReference>
<dbReference type="SMART" id="SM00490">
    <property type="entry name" value="HELICc"/>
    <property type="match status" value="1"/>
</dbReference>
<dbReference type="Pfam" id="PF18074">
    <property type="entry name" value="PriA_C"/>
    <property type="match status" value="1"/>
</dbReference>